<dbReference type="AlphaFoldDB" id="A0A1R3IQY3"/>
<evidence type="ECO:0000313" key="3">
    <source>
        <dbReference type="Proteomes" id="UP000188268"/>
    </source>
</evidence>
<organism evidence="2 3">
    <name type="scientific">Corchorus capsularis</name>
    <name type="common">Jute</name>
    <dbReference type="NCBI Taxonomy" id="210143"/>
    <lineage>
        <taxon>Eukaryota</taxon>
        <taxon>Viridiplantae</taxon>
        <taxon>Streptophyta</taxon>
        <taxon>Embryophyta</taxon>
        <taxon>Tracheophyta</taxon>
        <taxon>Spermatophyta</taxon>
        <taxon>Magnoliopsida</taxon>
        <taxon>eudicotyledons</taxon>
        <taxon>Gunneridae</taxon>
        <taxon>Pentapetalae</taxon>
        <taxon>rosids</taxon>
        <taxon>malvids</taxon>
        <taxon>Malvales</taxon>
        <taxon>Malvaceae</taxon>
        <taxon>Grewioideae</taxon>
        <taxon>Apeibeae</taxon>
        <taxon>Corchorus</taxon>
    </lineage>
</organism>
<protein>
    <submittedName>
        <fullName evidence="2">Uncharacterized protein</fullName>
    </submittedName>
</protein>
<gene>
    <name evidence="2" type="ORF">CCACVL1_10533</name>
</gene>
<dbReference type="EMBL" id="AWWV01009655">
    <property type="protein sequence ID" value="OMO84976.1"/>
    <property type="molecule type" value="Genomic_DNA"/>
</dbReference>
<feature type="region of interest" description="Disordered" evidence="1">
    <location>
        <begin position="1"/>
        <end position="26"/>
    </location>
</feature>
<proteinExistence type="predicted"/>
<keyword evidence="3" id="KW-1185">Reference proteome</keyword>
<dbReference type="Proteomes" id="UP000188268">
    <property type="component" value="Unassembled WGS sequence"/>
</dbReference>
<evidence type="ECO:0000313" key="2">
    <source>
        <dbReference type="EMBL" id="OMO84976.1"/>
    </source>
</evidence>
<name>A0A1R3IQY3_COCAP</name>
<accession>A0A1R3IQY3</accession>
<evidence type="ECO:0000256" key="1">
    <source>
        <dbReference type="SAM" id="MobiDB-lite"/>
    </source>
</evidence>
<reference evidence="2 3" key="1">
    <citation type="submission" date="2013-09" db="EMBL/GenBank/DDBJ databases">
        <title>Corchorus capsularis genome sequencing.</title>
        <authorList>
            <person name="Alam M."/>
            <person name="Haque M.S."/>
            <person name="Islam M.S."/>
            <person name="Emdad E.M."/>
            <person name="Islam M.M."/>
            <person name="Ahmed B."/>
            <person name="Halim A."/>
            <person name="Hossen Q.M.M."/>
            <person name="Hossain M.Z."/>
            <person name="Ahmed R."/>
            <person name="Khan M.M."/>
            <person name="Islam R."/>
            <person name="Rashid M.M."/>
            <person name="Khan S.A."/>
            <person name="Rahman M.S."/>
            <person name="Alam M."/>
        </authorList>
    </citation>
    <scope>NUCLEOTIDE SEQUENCE [LARGE SCALE GENOMIC DNA]</scope>
    <source>
        <strain evidence="3">cv. CVL-1</strain>
        <tissue evidence="2">Whole seedling</tissue>
    </source>
</reference>
<sequence length="26" mass="2801">MEATALVASEKIGSQSTSSKLRFVEM</sequence>
<comment type="caution">
    <text evidence="2">The sequence shown here is derived from an EMBL/GenBank/DDBJ whole genome shotgun (WGS) entry which is preliminary data.</text>
</comment>
<dbReference type="Gramene" id="OMO84976">
    <property type="protein sequence ID" value="OMO84976"/>
    <property type="gene ID" value="CCACVL1_10533"/>
</dbReference>